<comment type="caution">
    <text evidence="5">The sequence shown here is derived from an EMBL/GenBank/DDBJ whole genome shotgun (WGS) entry which is preliminary data.</text>
</comment>
<dbReference type="PANTHER" id="PTHR43534:SF1">
    <property type="entry name" value="4FE-4S CLUSTER CONTAINING PARA FAMILY ATPASE PROTEIN"/>
    <property type="match status" value="1"/>
</dbReference>
<feature type="domain" description="4Fe-4S ferredoxin-type" evidence="4">
    <location>
        <begin position="86"/>
        <end position="115"/>
    </location>
</feature>
<keyword evidence="2" id="KW-0408">Iron</keyword>
<dbReference type="Pfam" id="PF00037">
    <property type="entry name" value="Fer4"/>
    <property type="match status" value="2"/>
</dbReference>
<dbReference type="InterPro" id="IPR017896">
    <property type="entry name" value="4Fe4S_Fe-S-bd"/>
</dbReference>
<dbReference type="CDD" id="cd03110">
    <property type="entry name" value="SIMIBI_bact_arch"/>
    <property type="match status" value="1"/>
</dbReference>
<gene>
    <name evidence="5" type="ORF">EDD75_0755</name>
</gene>
<dbReference type="PROSITE" id="PS51379">
    <property type="entry name" value="4FE4S_FER_2"/>
    <property type="match status" value="2"/>
</dbReference>
<dbReference type="PANTHER" id="PTHR43534">
    <property type="entry name" value="MIND SUPERFAMILY P-LOOP ATPASE CONTAINING AN INSERTED FERREDOXIN DOMAIN"/>
    <property type="match status" value="1"/>
</dbReference>
<evidence type="ECO:0000313" key="5">
    <source>
        <dbReference type="EMBL" id="RPF49929.1"/>
    </source>
</evidence>
<dbReference type="Gene3D" id="3.40.50.300">
    <property type="entry name" value="P-loop containing nucleotide triphosphate hydrolases"/>
    <property type="match status" value="1"/>
</dbReference>
<dbReference type="PROSITE" id="PS00198">
    <property type="entry name" value="4FE4S_FER_1"/>
    <property type="match status" value="1"/>
</dbReference>
<dbReference type="Pfam" id="PF01656">
    <property type="entry name" value="CbiA"/>
    <property type="match status" value="1"/>
</dbReference>
<protein>
    <submittedName>
        <fullName evidence="5">MinD superfamily P-loop ATPase</fullName>
    </submittedName>
</protein>
<dbReference type="InterPro" id="IPR027417">
    <property type="entry name" value="P-loop_NTPase"/>
</dbReference>
<dbReference type="SUPFAM" id="SSF52540">
    <property type="entry name" value="P-loop containing nucleoside triphosphate hydrolases"/>
    <property type="match status" value="1"/>
</dbReference>
<evidence type="ECO:0000259" key="4">
    <source>
        <dbReference type="PROSITE" id="PS51379"/>
    </source>
</evidence>
<dbReference type="AlphaFoldDB" id="A0A3N5AY59"/>
<dbReference type="InterPro" id="IPR017900">
    <property type="entry name" value="4Fe4S_Fe_S_CS"/>
</dbReference>
<dbReference type="EMBL" id="RKRE01000001">
    <property type="protein sequence ID" value="RPF49929.1"/>
    <property type="molecule type" value="Genomic_DNA"/>
</dbReference>
<keyword evidence="3" id="KW-0411">Iron-sulfur</keyword>
<evidence type="ECO:0000313" key="6">
    <source>
        <dbReference type="Proteomes" id="UP000282654"/>
    </source>
</evidence>
<dbReference type="Proteomes" id="UP000282654">
    <property type="component" value="Unassembled WGS sequence"/>
</dbReference>
<accession>A0A3N5AY59</accession>
<dbReference type="Gene3D" id="3.30.70.20">
    <property type="match status" value="1"/>
</dbReference>
<dbReference type="GO" id="GO:0046872">
    <property type="term" value="F:metal ion binding"/>
    <property type="evidence" value="ECO:0007669"/>
    <property type="project" value="UniProtKB-KW"/>
</dbReference>
<evidence type="ECO:0000256" key="1">
    <source>
        <dbReference type="ARBA" id="ARBA00022723"/>
    </source>
</evidence>
<keyword evidence="6" id="KW-1185">Reference proteome</keyword>
<organism evidence="5 6">
    <name type="scientific">Thermodesulfitimonas autotrophica</name>
    <dbReference type="NCBI Taxonomy" id="1894989"/>
    <lineage>
        <taxon>Bacteria</taxon>
        <taxon>Bacillati</taxon>
        <taxon>Bacillota</taxon>
        <taxon>Clostridia</taxon>
        <taxon>Thermoanaerobacterales</taxon>
        <taxon>Thermoanaerobacteraceae</taxon>
        <taxon>Thermodesulfitimonas</taxon>
    </lineage>
</organism>
<name>A0A3N5AY59_9THEO</name>
<dbReference type="InterPro" id="IPR002586">
    <property type="entry name" value="CobQ/CobB/MinD/ParA_Nub-bd_dom"/>
</dbReference>
<sequence length="286" mass="29963">MAVREIVVLSGKGGTGKTTLTGAFAALGQDLVLADADVDAANLHLLLSPTVLTKEPFYGGRLPVVDQEKCTRCGMCTERCRFDAIEDGVVDETACEGCAVCYHVCPAGAITLAERLSGHLYSATTPYGPFVYAELGVGQENSGKLVVRVKEKARHLAQETRRKYLLIDGPPGIGCPVIASLSGADLAVLVTEPTAAGKHDLARVLELARHFGVQVGVCVNKADIDPEMSAAIEAYCHDAGAAFLGRIPFARAVVKAQLAHQPVTEATAGAAGKAVRDIWEGALALL</sequence>
<evidence type="ECO:0000256" key="2">
    <source>
        <dbReference type="ARBA" id="ARBA00023004"/>
    </source>
</evidence>
<proteinExistence type="predicted"/>
<evidence type="ECO:0000256" key="3">
    <source>
        <dbReference type="ARBA" id="ARBA00023014"/>
    </source>
</evidence>
<reference evidence="5 6" key="1">
    <citation type="submission" date="2018-11" db="EMBL/GenBank/DDBJ databases">
        <title>Genomic Encyclopedia of Type Strains, Phase IV (KMG-IV): sequencing the most valuable type-strain genomes for metagenomic binning, comparative biology and taxonomic classification.</title>
        <authorList>
            <person name="Goeker M."/>
        </authorList>
    </citation>
    <scope>NUCLEOTIDE SEQUENCE [LARGE SCALE GENOMIC DNA]</scope>
    <source>
        <strain evidence="5 6">DSM 102936</strain>
    </source>
</reference>
<keyword evidence="1" id="KW-0479">Metal-binding</keyword>
<feature type="domain" description="4Fe-4S ferredoxin-type" evidence="4">
    <location>
        <begin position="61"/>
        <end position="85"/>
    </location>
</feature>
<dbReference type="GO" id="GO:0051536">
    <property type="term" value="F:iron-sulfur cluster binding"/>
    <property type="evidence" value="ECO:0007669"/>
    <property type="project" value="UniProtKB-KW"/>
</dbReference>